<dbReference type="Pfam" id="PF04082">
    <property type="entry name" value="Fungal_trans"/>
    <property type="match status" value="1"/>
</dbReference>
<evidence type="ECO:0000256" key="3">
    <source>
        <dbReference type="ARBA" id="ARBA00023125"/>
    </source>
</evidence>
<dbReference type="Gene3D" id="4.10.240.10">
    <property type="entry name" value="Zn(2)-C6 fungal-type DNA-binding domain"/>
    <property type="match status" value="1"/>
</dbReference>
<protein>
    <recommendedName>
        <fullName evidence="7">Zn(2)-C6 fungal-type domain-containing protein</fullName>
    </recommendedName>
</protein>
<keyword evidence="9" id="KW-1185">Reference proteome</keyword>
<evidence type="ECO:0000256" key="6">
    <source>
        <dbReference type="SAM" id="MobiDB-lite"/>
    </source>
</evidence>
<comment type="caution">
    <text evidence="8">The sequence shown here is derived from an EMBL/GenBank/DDBJ whole genome shotgun (WGS) entry which is preliminary data.</text>
</comment>
<evidence type="ECO:0000259" key="7">
    <source>
        <dbReference type="PROSITE" id="PS50048"/>
    </source>
</evidence>
<dbReference type="InterPro" id="IPR051127">
    <property type="entry name" value="Fungal_SecMet_Regulators"/>
</dbReference>
<dbReference type="SUPFAM" id="SSF57701">
    <property type="entry name" value="Zn2/Cys6 DNA-binding domain"/>
    <property type="match status" value="1"/>
</dbReference>
<dbReference type="SMART" id="SM00906">
    <property type="entry name" value="Fungal_trans"/>
    <property type="match status" value="1"/>
</dbReference>
<name>A0A8K0L665_9PEZI</name>
<evidence type="ECO:0000256" key="1">
    <source>
        <dbReference type="ARBA" id="ARBA00022723"/>
    </source>
</evidence>
<dbReference type="Pfam" id="PF00172">
    <property type="entry name" value="Zn_clus"/>
    <property type="match status" value="1"/>
</dbReference>
<evidence type="ECO:0000313" key="9">
    <source>
        <dbReference type="Proteomes" id="UP000809789"/>
    </source>
</evidence>
<dbReference type="PANTHER" id="PTHR47424:SF3">
    <property type="entry name" value="REGULATORY PROTEIN GAL4"/>
    <property type="match status" value="1"/>
</dbReference>
<dbReference type="InterPro" id="IPR007219">
    <property type="entry name" value="XnlR_reg_dom"/>
</dbReference>
<evidence type="ECO:0000256" key="2">
    <source>
        <dbReference type="ARBA" id="ARBA00023015"/>
    </source>
</evidence>
<dbReference type="EMBL" id="JAESVG020000002">
    <property type="protein sequence ID" value="KAG8629947.1"/>
    <property type="molecule type" value="Genomic_DNA"/>
</dbReference>
<evidence type="ECO:0000313" key="8">
    <source>
        <dbReference type="EMBL" id="KAG8629947.1"/>
    </source>
</evidence>
<dbReference type="GO" id="GO:0008270">
    <property type="term" value="F:zinc ion binding"/>
    <property type="evidence" value="ECO:0007669"/>
    <property type="project" value="InterPro"/>
</dbReference>
<dbReference type="PANTHER" id="PTHR47424">
    <property type="entry name" value="REGULATORY PROTEIN GAL4"/>
    <property type="match status" value="1"/>
</dbReference>
<dbReference type="GO" id="GO:0000981">
    <property type="term" value="F:DNA-binding transcription factor activity, RNA polymerase II-specific"/>
    <property type="evidence" value="ECO:0007669"/>
    <property type="project" value="InterPro"/>
</dbReference>
<dbReference type="SMART" id="SM00066">
    <property type="entry name" value="GAL4"/>
    <property type="match status" value="1"/>
</dbReference>
<keyword evidence="4" id="KW-0804">Transcription</keyword>
<gene>
    <name evidence="8" type="ORF">KVT40_001566</name>
</gene>
<dbReference type="OrthoDB" id="10260017at2759"/>
<dbReference type="GO" id="GO:0000435">
    <property type="term" value="P:positive regulation of transcription from RNA polymerase II promoter by galactose"/>
    <property type="evidence" value="ECO:0007669"/>
    <property type="project" value="TreeGrafter"/>
</dbReference>
<keyword evidence="3" id="KW-0238">DNA-binding</keyword>
<organism evidence="8 9">
    <name type="scientific">Elsinoe batatas</name>
    <dbReference type="NCBI Taxonomy" id="2601811"/>
    <lineage>
        <taxon>Eukaryota</taxon>
        <taxon>Fungi</taxon>
        <taxon>Dikarya</taxon>
        <taxon>Ascomycota</taxon>
        <taxon>Pezizomycotina</taxon>
        <taxon>Dothideomycetes</taxon>
        <taxon>Dothideomycetidae</taxon>
        <taxon>Myriangiales</taxon>
        <taxon>Elsinoaceae</taxon>
        <taxon>Elsinoe</taxon>
    </lineage>
</organism>
<dbReference type="CDD" id="cd12148">
    <property type="entry name" value="fungal_TF_MHR"/>
    <property type="match status" value="1"/>
</dbReference>
<proteinExistence type="predicted"/>
<dbReference type="GO" id="GO:0000978">
    <property type="term" value="F:RNA polymerase II cis-regulatory region sequence-specific DNA binding"/>
    <property type="evidence" value="ECO:0007669"/>
    <property type="project" value="TreeGrafter"/>
</dbReference>
<dbReference type="InterPro" id="IPR001138">
    <property type="entry name" value="Zn2Cys6_DnaBD"/>
</dbReference>
<keyword evidence="5" id="KW-0539">Nucleus</keyword>
<dbReference type="GO" id="GO:0005634">
    <property type="term" value="C:nucleus"/>
    <property type="evidence" value="ECO:0007669"/>
    <property type="project" value="TreeGrafter"/>
</dbReference>
<dbReference type="InterPro" id="IPR036864">
    <property type="entry name" value="Zn2-C6_fun-type_DNA-bd_sf"/>
</dbReference>
<dbReference type="Proteomes" id="UP000809789">
    <property type="component" value="Unassembled WGS sequence"/>
</dbReference>
<feature type="domain" description="Zn(2)-C6 fungal-type" evidence="7">
    <location>
        <begin position="87"/>
        <end position="117"/>
    </location>
</feature>
<keyword evidence="1" id="KW-0479">Metal-binding</keyword>
<dbReference type="AlphaFoldDB" id="A0A8K0L665"/>
<evidence type="ECO:0000256" key="4">
    <source>
        <dbReference type="ARBA" id="ARBA00023163"/>
    </source>
</evidence>
<feature type="region of interest" description="Disordered" evidence="6">
    <location>
        <begin position="57"/>
        <end position="80"/>
    </location>
</feature>
<dbReference type="CDD" id="cd00067">
    <property type="entry name" value="GAL4"/>
    <property type="match status" value="1"/>
</dbReference>
<dbReference type="GO" id="GO:0006351">
    <property type="term" value="P:DNA-templated transcription"/>
    <property type="evidence" value="ECO:0007669"/>
    <property type="project" value="InterPro"/>
</dbReference>
<reference evidence="8" key="1">
    <citation type="submission" date="2021-07" db="EMBL/GenBank/DDBJ databases">
        <title>Elsinoe batatas strain:CRI-CJ2 Genome sequencing and assembly.</title>
        <authorList>
            <person name="Huang L."/>
        </authorList>
    </citation>
    <scope>NUCLEOTIDE SEQUENCE</scope>
    <source>
        <strain evidence="8">CRI-CJ2</strain>
    </source>
</reference>
<evidence type="ECO:0000256" key="5">
    <source>
        <dbReference type="ARBA" id="ARBA00023242"/>
    </source>
</evidence>
<accession>A0A8K0L665</accession>
<dbReference type="PROSITE" id="PS00463">
    <property type="entry name" value="ZN2_CY6_FUNGAL_1"/>
    <property type="match status" value="1"/>
</dbReference>
<sequence length="777" mass="86378">MHSLLVPVSFRTLLHCPGFVGDRYRTFPATAFVRLVALLPRPFHHFRLFPIPSDHRPAIMNRETNNGSSDRGAEDNPPPKRRRIALACNACRIRKSRCNGGHPKCSNCIGLGFECNYEASEGTSNLIVRKEQMAVLDNRLQEIEKQLALHAEFLRSHWNACSNGEPTRPFTGNTVAAGMSESATIAQADTSEDGDGQPTTDGMGISFVDENDFAFYGPSSNIHFMRAIISAVAPGNPNTPSAMTLTVDSILKASRTHANEARADHEGVQSYVLPPEDDMVQMLRAYFGNTGLIFPFIHEATFMHEYNTAKGMAFKKVRKSWLGLLNMIFAMAINIDLSQTPAGGKYPKSNIFYERASKLGHEEMLRGTTIETVQFLLLMSLYLQGAHKSVQTFTIHGLAVKACFSLGLHSSQSSHRFSPVENEIRKRTFYTCVILDRTLSFSFGRPPMIPQDYVRLPLPAPWPDAGPQDPSHYSSVFFGCSANLHQISYQTIHHMYGLNIDFVTDESLLITQVLNVGVELDRWRARLPSEMTLLTTDALKVGEVTAMKLPFIMTLRYHNVKLMAYRPFVSRMLQDVATVDRVGSQTSVQPMIGHVKQPCTDAAKETIDLIETALATPGVGSAVMGAWWFTLHYVFSAALVFAANTVITLNLTVHDGAQQVQMFQTYLNKAIKCLDGIPGEAVILARCRQYIERISQVLVDYGNTPSDQLRNFGLSTSRTVEKDSRTQLATPGSLDINRTIDPFATDANFFNYFPGLDMPDINSLVNADMEIANFFTS</sequence>
<keyword evidence="2" id="KW-0805">Transcription regulation</keyword>
<dbReference type="PROSITE" id="PS50048">
    <property type="entry name" value="ZN2_CY6_FUNGAL_2"/>
    <property type="match status" value="1"/>
</dbReference>